<dbReference type="RefSeq" id="WP_171677789.1">
    <property type="nucleotide sequence ID" value="NZ_BAAAGT010000004.1"/>
</dbReference>
<reference evidence="3 4" key="1">
    <citation type="submission" date="2020-05" db="EMBL/GenBank/DDBJ databases">
        <title>Genome sequence of Kribbella sandramycini ATCC 39419.</title>
        <authorList>
            <person name="Maclea K.S."/>
            <person name="Fair J.L."/>
        </authorList>
    </citation>
    <scope>NUCLEOTIDE SEQUENCE [LARGE SCALE GENOMIC DNA]</scope>
    <source>
        <strain evidence="3 4">ATCC 39419</strain>
    </source>
</reference>
<dbReference type="SUPFAM" id="SSF56601">
    <property type="entry name" value="beta-lactamase/transpeptidase-like"/>
    <property type="match status" value="1"/>
</dbReference>
<gene>
    <name evidence="2" type="ORF">HNR71_002442</name>
    <name evidence="3" type="ORF">HPO96_30210</name>
</gene>
<evidence type="ECO:0000313" key="3">
    <source>
        <dbReference type="EMBL" id="NOL44528.1"/>
    </source>
</evidence>
<dbReference type="InterPro" id="IPR001466">
    <property type="entry name" value="Beta-lactam-related"/>
</dbReference>
<sequence length="361" mass="39045">MHSGVVEFGGECDPREVGLDAARLGTAIEQVRSRRGVAQLCVIKDGRVVVDRSFGCAPESLFWLFSASKPYVAILVHQLVESGVLHLDDEVAAYWPQFAGEGKDGITVRDVLRHRSGLTTVGSYLSDVRAMSDWDRSLRRIEQARRTYAIGTVAYSPLASGFVLGELVQRITRHPLPDVLREAVLGPLGVHNTYLGQPSELWGRQVPLKVSGVTGPVVQSILNRRSTREAVIPAGGVSTTARDLAELYLMLLRGGIGTSGRVLRPESIAAAVTPTSEGEVDRWAQLPIRWGQGFQLARPDSAFGQLSSPRTFGHNGSNCCIGWADPDRQLAYAYLTDHLGRGPAERAHHAAVADRVLAAAG</sequence>
<dbReference type="PANTHER" id="PTHR43319">
    <property type="entry name" value="BETA-LACTAMASE-RELATED"/>
    <property type="match status" value="1"/>
</dbReference>
<dbReference type="PANTHER" id="PTHR43319:SF3">
    <property type="entry name" value="BETA-LACTAMASE-RELATED DOMAIN-CONTAINING PROTEIN"/>
    <property type="match status" value="1"/>
</dbReference>
<evidence type="ECO:0000313" key="5">
    <source>
        <dbReference type="Proteomes" id="UP000553957"/>
    </source>
</evidence>
<evidence type="ECO:0000313" key="4">
    <source>
        <dbReference type="Proteomes" id="UP000534306"/>
    </source>
</evidence>
<dbReference type="InterPro" id="IPR012338">
    <property type="entry name" value="Beta-lactam/transpept-like"/>
</dbReference>
<dbReference type="Proteomes" id="UP000534306">
    <property type="component" value="Unassembled WGS sequence"/>
</dbReference>
<proteinExistence type="predicted"/>
<evidence type="ECO:0000313" key="2">
    <source>
        <dbReference type="EMBL" id="MBB6566805.1"/>
    </source>
</evidence>
<dbReference type="EMBL" id="JABJRC010000009">
    <property type="protein sequence ID" value="NOL44528.1"/>
    <property type="molecule type" value="Genomic_DNA"/>
</dbReference>
<dbReference type="Gene3D" id="3.40.710.10">
    <property type="entry name" value="DD-peptidase/beta-lactamase superfamily"/>
    <property type="match status" value="1"/>
</dbReference>
<dbReference type="Proteomes" id="UP000553957">
    <property type="component" value="Unassembled WGS sequence"/>
</dbReference>
<protein>
    <submittedName>
        <fullName evidence="3">Beta-lactamase family protein</fullName>
    </submittedName>
    <submittedName>
        <fullName evidence="2">CubicO group peptidase (Beta-lactamase class C family)</fullName>
    </submittedName>
</protein>
<evidence type="ECO:0000259" key="1">
    <source>
        <dbReference type="Pfam" id="PF00144"/>
    </source>
</evidence>
<feature type="domain" description="Beta-lactamase-related" evidence="1">
    <location>
        <begin position="32"/>
        <end position="354"/>
    </location>
</feature>
<accession>A0A7Y4L546</accession>
<dbReference type="InterPro" id="IPR052907">
    <property type="entry name" value="Beta-lactamase/esterase"/>
</dbReference>
<comment type="caution">
    <text evidence="3">The sequence shown here is derived from an EMBL/GenBank/DDBJ whole genome shotgun (WGS) entry which is preliminary data.</text>
</comment>
<organism evidence="3 4">
    <name type="scientific">Kribbella sandramycini</name>
    <dbReference type="NCBI Taxonomy" id="60450"/>
    <lineage>
        <taxon>Bacteria</taxon>
        <taxon>Bacillati</taxon>
        <taxon>Actinomycetota</taxon>
        <taxon>Actinomycetes</taxon>
        <taxon>Propionibacteriales</taxon>
        <taxon>Kribbellaceae</taxon>
        <taxon>Kribbella</taxon>
    </lineage>
</organism>
<dbReference type="Pfam" id="PF00144">
    <property type="entry name" value="Beta-lactamase"/>
    <property type="match status" value="1"/>
</dbReference>
<dbReference type="EMBL" id="JACHKF010000001">
    <property type="protein sequence ID" value="MBB6566805.1"/>
    <property type="molecule type" value="Genomic_DNA"/>
</dbReference>
<name>A0A7Y4L546_9ACTN</name>
<reference evidence="2 5" key="2">
    <citation type="submission" date="2020-08" db="EMBL/GenBank/DDBJ databases">
        <title>Sequencing the genomes of 1000 actinobacteria strains.</title>
        <authorList>
            <person name="Klenk H.-P."/>
        </authorList>
    </citation>
    <scope>NUCLEOTIDE SEQUENCE [LARGE SCALE GENOMIC DNA]</scope>
    <source>
        <strain evidence="2 5">DSM 15626</strain>
    </source>
</reference>
<keyword evidence="4" id="KW-1185">Reference proteome</keyword>
<dbReference type="AlphaFoldDB" id="A0A7Y4L546"/>